<dbReference type="CDD" id="cd09008">
    <property type="entry name" value="MTAN"/>
    <property type="match status" value="1"/>
</dbReference>
<keyword evidence="5" id="KW-1185">Reference proteome</keyword>
<dbReference type="InterPro" id="IPR035994">
    <property type="entry name" value="Nucleoside_phosphorylase_sf"/>
</dbReference>
<dbReference type="InterPro" id="IPR056884">
    <property type="entry name" value="NPHP3-like_N"/>
</dbReference>
<feature type="repeat" description="ANK" evidence="2">
    <location>
        <begin position="1013"/>
        <end position="1045"/>
    </location>
</feature>
<evidence type="ECO:0000313" key="4">
    <source>
        <dbReference type="EMBL" id="KAL2814210.1"/>
    </source>
</evidence>
<dbReference type="EMBL" id="JBFXLS010000130">
    <property type="protein sequence ID" value="KAL2814210.1"/>
    <property type="molecule type" value="Genomic_DNA"/>
</dbReference>
<evidence type="ECO:0000256" key="2">
    <source>
        <dbReference type="PROSITE-ProRule" id="PRU00023"/>
    </source>
</evidence>
<dbReference type="Gene3D" id="3.40.50.1580">
    <property type="entry name" value="Nucleoside phosphorylase domain"/>
    <property type="match status" value="1"/>
</dbReference>
<dbReference type="InterPro" id="IPR002110">
    <property type="entry name" value="Ankyrin_rpt"/>
</dbReference>
<dbReference type="SMART" id="SM00248">
    <property type="entry name" value="ANK"/>
    <property type="match status" value="10"/>
</dbReference>
<protein>
    <recommendedName>
        <fullName evidence="3">Nephrocystin 3-like N-terminal domain-containing protein</fullName>
    </recommendedName>
</protein>
<feature type="repeat" description="ANK" evidence="2">
    <location>
        <begin position="980"/>
        <end position="1012"/>
    </location>
</feature>
<dbReference type="SUPFAM" id="SSF53167">
    <property type="entry name" value="Purine and uridine phosphorylases"/>
    <property type="match status" value="1"/>
</dbReference>
<keyword evidence="2" id="KW-0040">ANK repeat</keyword>
<dbReference type="PROSITE" id="PS50297">
    <property type="entry name" value="ANK_REP_REGION"/>
    <property type="match status" value="5"/>
</dbReference>
<feature type="domain" description="Nephrocystin 3-like N-terminal" evidence="3">
    <location>
        <begin position="254"/>
        <end position="427"/>
    </location>
</feature>
<sequence length="1160" mass="129771">MGQTKRALSHEDYTVAWLCALPVEMAAAEAMLDERHPGLPISSSDQNTYTLGRIHVHNVVISCLPSGVYGTTSAASLAAELQSTFSSIRFGLMVGIGGGVPGAPADIQLGEVVVSKPTRDFGGVVQYDYGKLEIGEQFACGIHYGLIASGNKVIKDGKMRDQLAKDYGILCFEMEAAGLMDNFPCLVIRGISDYADASKNKKWQGCASLTASAFSKELLSVIQESNNLKTLLERITQYDHERVYQRLLRKRLVGTTRWFMDHTSFQLWFSEKAYPFLWCTGKIGSGKTIIARTSVIEEVRRGSATETGPTIFFYCDENRESQQGLTVLSSVIKQLLEFSMRTSVSLPSDVQEMLQRYFGPKRRTPDIEDLQDIFTRLFYLMPGATYVLDGLDALEQTDTKCLLTYLQSLFCSSSQPSPTSRIFFLSRDYLAGNMSIDVFFPSVTRISTSENVMHDIRVYIEDSIADKMLRKRLTADNSLVNEMKRVLLVESLGVFLWVYLQIEILWDTCVTDAEIRRALKTLPKDLEETYRRCVGRINLHDPRTIRAIIWVRFAIRPLRPEELQEAVAFDTTDRTWDSTKIPRVDFVVGSCANLLVLDSDNYVCFAHSSINQCLDKHRHSIPGFPGCFEDGDRHCGELCISYLSFSEFRLWLVKEKDVTSRITVPHLPSLAAAPLGQNIFRWLFAENSSRELSISLPFRTIRTTSVPSRSQYRFLGYATNTWALHAKYLQTSGVLWERFTRLALTYNESWNIHPWSSGGQSQLSHLHGLFGWAVDKRHGPLLHLALQFEDRLRRVCDLPLVDKHLPALHLACKRGDEEIVKKLMAICDVNKIALEGLGPLHYAAVKNYMRVVDVLLNAPGIDIDILSKSSETPLWLAASNGWTGIAESRIESGAQIESKNNKSQTPLIVASKLGHLATVELLVQRGANLGTRDSEGHSAVSWAIRKQPRGIVQEQYDIIYFMVEKGLNPNSKFKQENPHEPQSLLAWAAARDHESLVNLLINRGADLELQDDVGWTALTKAAQFARQTTLTLLLKHGANINYPRNDMFTPLQIAVERGDIRTTQYLMKNGADVNHKGMASRGPLGSAARHGENGIVKIIKGRTPLIRAAEEGHGVVVETLLEYGANCNALDDTGQTALIRATHYGHLHVAKLLAKYSGSE</sequence>
<evidence type="ECO:0000313" key="5">
    <source>
        <dbReference type="Proteomes" id="UP001610335"/>
    </source>
</evidence>
<reference evidence="4 5" key="1">
    <citation type="submission" date="2024-07" db="EMBL/GenBank/DDBJ databases">
        <title>Section-level genome sequencing and comparative genomics of Aspergillus sections Usti and Cavernicolus.</title>
        <authorList>
            <consortium name="Lawrence Berkeley National Laboratory"/>
            <person name="Nybo J.L."/>
            <person name="Vesth T.C."/>
            <person name="Theobald S."/>
            <person name="Frisvad J.C."/>
            <person name="Larsen T.O."/>
            <person name="Kjaerboelling I."/>
            <person name="Rothschild-Mancinelli K."/>
            <person name="Lyhne E.K."/>
            <person name="Kogle M.E."/>
            <person name="Barry K."/>
            <person name="Clum A."/>
            <person name="Na H."/>
            <person name="Ledsgaard L."/>
            <person name="Lin J."/>
            <person name="Lipzen A."/>
            <person name="Kuo A."/>
            <person name="Riley R."/>
            <person name="Mondo S."/>
            <person name="LaButti K."/>
            <person name="Haridas S."/>
            <person name="Pangalinan J."/>
            <person name="Salamov A.A."/>
            <person name="Simmons B.A."/>
            <person name="Magnuson J.K."/>
            <person name="Chen J."/>
            <person name="Drula E."/>
            <person name="Henrissat B."/>
            <person name="Wiebenga A."/>
            <person name="Lubbers R.J."/>
            <person name="Gomes A.C."/>
            <person name="Makela M.R."/>
            <person name="Stajich J."/>
            <person name="Grigoriev I.V."/>
            <person name="Mortensen U.H."/>
            <person name="De vries R.P."/>
            <person name="Baker S.E."/>
            <person name="Andersen M.R."/>
        </authorList>
    </citation>
    <scope>NUCLEOTIDE SEQUENCE [LARGE SCALE GENOMIC DNA]</scope>
    <source>
        <strain evidence="4 5">CBS 600.67</strain>
    </source>
</reference>
<feature type="repeat" description="ANK" evidence="2">
    <location>
        <begin position="835"/>
        <end position="857"/>
    </location>
</feature>
<dbReference type="PANTHER" id="PTHR46082:SF11">
    <property type="entry name" value="AAA+ ATPASE DOMAIN-CONTAINING PROTEIN-RELATED"/>
    <property type="match status" value="1"/>
</dbReference>
<dbReference type="Gene3D" id="1.25.40.20">
    <property type="entry name" value="Ankyrin repeat-containing domain"/>
    <property type="match status" value="3"/>
</dbReference>
<dbReference type="Pfam" id="PF24883">
    <property type="entry name" value="NPHP3_N"/>
    <property type="match status" value="1"/>
</dbReference>
<feature type="repeat" description="ANK" evidence="2">
    <location>
        <begin position="869"/>
        <end position="901"/>
    </location>
</feature>
<name>A0ABR4HFL4_9EURO</name>
<dbReference type="Pfam" id="PF12796">
    <property type="entry name" value="Ank_2"/>
    <property type="match status" value="4"/>
</dbReference>
<evidence type="ECO:0000256" key="1">
    <source>
        <dbReference type="ARBA" id="ARBA00022737"/>
    </source>
</evidence>
<accession>A0ABR4HFL4</accession>
<feature type="repeat" description="ANK" evidence="2">
    <location>
        <begin position="1100"/>
        <end position="1132"/>
    </location>
</feature>
<dbReference type="PROSITE" id="PS50088">
    <property type="entry name" value="ANK_REPEAT"/>
    <property type="match status" value="7"/>
</dbReference>
<dbReference type="InterPro" id="IPR053137">
    <property type="entry name" value="NLR-like"/>
</dbReference>
<evidence type="ECO:0000259" key="3">
    <source>
        <dbReference type="Pfam" id="PF24883"/>
    </source>
</evidence>
<organism evidence="4 5">
    <name type="scientific">Aspergillus cavernicola</name>
    <dbReference type="NCBI Taxonomy" id="176166"/>
    <lineage>
        <taxon>Eukaryota</taxon>
        <taxon>Fungi</taxon>
        <taxon>Dikarya</taxon>
        <taxon>Ascomycota</taxon>
        <taxon>Pezizomycotina</taxon>
        <taxon>Eurotiomycetes</taxon>
        <taxon>Eurotiomycetidae</taxon>
        <taxon>Eurotiales</taxon>
        <taxon>Aspergillaceae</taxon>
        <taxon>Aspergillus</taxon>
        <taxon>Aspergillus subgen. Nidulantes</taxon>
    </lineage>
</organism>
<feature type="repeat" description="ANK" evidence="2">
    <location>
        <begin position="902"/>
        <end position="934"/>
    </location>
</feature>
<dbReference type="InterPro" id="IPR027417">
    <property type="entry name" value="P-loop_NTPase"/>
</dbReference>
<comment type="caution">
    <text evidence="4">The sequence shown here is derived from an EMBL/GenBank/DDBJ whole genome shotgun (WGS) entry which is preliminary data.</text>
</comment>
<proteinExistence type="predicted"/>
<dbReference type="Gene3D" id="3.40.50.300">
    <property type="entry name" value="P-loop containing nucleotide triphosphate hydrolases"/>
    <property type="match status" value="1"/>
</dbReference>
<gene>
    <name evidence="4" type="ORF">BDW59DRAFT_176537</name>
</gene>
<dbReference type="Proteomes" id="UP001610335">
    <property type="component" value="Unassembled WGS sequence"/>
</dbReference>
<dbReference type="SUPFAM" id="SSF48403">
    <property type="entry name" value="Ankyrin repeat"/>
    <property type="match status" value="1"/>
</dbReference>
<keyword evidence="1" id="KW-0677">Repeat</keyword>
<dbReference type="PANTHER" id="PTHR46082">
    <property type="entry name" value="ATP/GTP-BINDING PROTEIN-RELATED"/>
    <property type="match status" value="1"/>
</dbReference>
<feature type="repeat" description="ANK" evidence="2">
    <location>
        <begin position="1046"/>
        <end position="1078"/>
    </location>
</feature>
<dbReference type="InterPro" id="IPR036770">
    <property type="entry name" value="Ankyrin_rpt-contain_sf"/>
</dbReference>